<accession>A0A0A9D9D3</accession>
<name>A0A0A9D9D3_ARUDO</name>
<protein>
    <submittedName>
        <fullName evidence="1">Uncharacterized protein</fullName>
    </submittedName>
</protein>
<organism evidence="1">
    <name type="scientific">Arundo donax</name>
    <name type="common">Giant reed</name>
    <name type="synonym">Donax arundinaceus</name>
    <dbReference type="NCBI Taxonomy" id="35708"/>
    <lineage>
        <taxon>Eukaryota</taxon>
        <taxon>Viridiplantae</taxon>
        <taxon>Streptophyta</taxon>
        <taxon>Embryophyta</taxon>
        <taxon>Tracheophyta</taxon>
        <taxon>Spermatophyta</taxon>
        <taxon>Magnoliopsida</taxon>
        <taxon>Liliopsida</taxon>
        <taxon>Poales</taxon>
        <taxon>Poaceae</taxon>
        <taxon>PACMAD clade</taxon>
        <taxon>Arundinoideae</taxon>
        <taxon>Arundineae</taxon>
        <taxon>Arundo</taxon>
    </lineage>
</organism>
<sequence>MVACLLQGPICRTVTAQQIIKVKRTQPVMVVAIVTGIGVDVVFHYSGMPSQFEGRGRTGSTSHLRLGRRSLAAGSCYGTRLIKQQLQPLRYRAENLTRFGVPNEHTSSASGHEILLEVEVLHMTAQLVVKGR</sequence>
<reference evidence="1" key="1">
    <citation type="submission" date="2014-09" db="EMBL/GenBank/DDBJ databases">
        <authorList>
            <person name="Magalhaes I.L.F."/>
            <person name="Oliveira U."/>
            <person name="Santos F.R."/>
            <person name="Vidigal T.H.D.A."/>
            <person name="Brescovit A.D."/>
            <person name="Santos A.J."/>
        </authorList>
    </citation>
    <scope>NUCLEOTIDE SEQUENCE</scope>
    <source>
        <tissue evidence="1">Shoot tissue taken approximately 20 cm above the soil surface</tissue>
    </source>
</reference>
<dbReference type="EMBL" id="GBRH01212721">
    <property type="protein sequence ID" value="JAD85174.1"/>
    <property type="molecule type" value="Transcribed_RNA"/>
</dbReference>
<reference evidence="1" key="2">
    <citation type="journal article" date="2015" name="Data Brief">
        <title>Shoot transcriptome of the giant reed, Arundo donax.</title>
        <authorList>
            <person name="Barrero R.A."/>
            <person name="Guerrero F.D."/>
            <person name="Moolhuijzen P."/>
            <person name="Goolsby J.A."/>
            <person name="Tidwell J."/>
            <person name="Bellgard S.E."/>
            <person name="Bellgard M.I."/>
        </authorList>
    </citation>
    <scope>NUCLEOTIDE SEQUENCE</scope>
    <source>
        <tissue evidence="1">Shoot tissue taken approximately 20 cm above the soil surface</tissue>
    </source>
</reference>
<dbReference type="AlphaFoldDB" id="A0A0A9D9D3"/>
<proteinExistence type="predicted"/>
<evidence type="ECO:0000313" key="1">
    <source>
        <dbReference type="EMBL" id="JAD85174.1"/>
    </source>
</evidence>